<reference evidence="9 10" key="1">
    <citation type="submission" date="2015-03" db="EMBL/GenBank/DDBJ databases">
        <authorList>
            <person name="Hassan Y.I."/>
            <person name="Lepp D."/>
            <person name="Zhou T."/>
        </authorList>
    </citation>
    <scope>NUCLEOTIDE SEQUENCE [LARGE SCALE GENOMIC DNA]</scope>
    <source>
        <strain evidence="9 10">GH2-10</strain>
    </source>
</reference>
<keyword evidence="10" id="KW-1185">Reference proteome</keyword>
<dbReference type="InterPro" id="IPR001567">
    <property type="entry name" value="Pept_M3A_M3B_dom"/>
</dbReference>
<dbReference type="PATRIC" id="fig|361041.3.peg.3188"/>
<keyword evidence="3 7" id="KW-0479">Metal-binding</keyword>
<dbReference type="GO" id="GO:0004222">
    <property type="term" value="F:metalloendopeptidase activity"/>
    <property type="evidence" value="ECO:0007669"/>
    <property type="project" value="InterPro"/>
</dbReference>
<name>A0A0F5L075_9HYPH</name>
<keyword evidence="5 7" id="KW-0862">Zinc</keyword>
<dbReference type="GO" id="GO:0005829">
    <property type="term" value="C:cytosol"/>
    <property type="evidence" value="ECO:0007669"/>
    <property type="project" value="TreeGrafter"/>
</dbReference>
<evidence type="ECO:0000259" key="8">
    <source>
        <dbReference type="Pfam" id="PF01432"/>
    </source>
</evidence>
<keyword evidence="4 7" id="KW-0378">Hydrolase</keyword>
<comment type="caution">
    <text evidence="9">The sequence shown here is derived from an EMBL/GenBank/DDBJ whole genome shotgun (WGS) entry which is preliminary data.</text>
</comment>
<dbReference type="SUPFAM" id="SSF55486">
    <property type="entry name" value="Metalloproteases ('zincins'), catalytic domain"/>
    <property type="match status" value="1"/>
</dbReference>
<dbReference type="InterPro" id="IPR024077">
    <property type="entry name" value="Neurolysin/TOP_dom2"/>
</dbReference>
<dbReference type="EMBL" id="LAJG01000048">
    <property type="protein sequence ID" value="KKB75831.1"/>
    <property type="molecule type" value="Genomic_DNA"/>
</dbReference>
<dbReference type="Gene3D" id="3.40.390.10">
    <property type="entry name" value="Collagenase (Catalytic Domain)"/>
    <property type="match status" value="1"/>
</dbReference>
<evidence type="ECO:0000313" key="10">
    <source>
        <dbReference type="Proteomes" id="UP000033514"/>
    </source>
</evidence>
<evidence type="ECO:0000256" key="4">
    <source>
        <dbReference type="ARBA" id="ARBA00022801"/>
    </source>
</evidence>
<dbReference type="STRING" id="361041.VW35_18865"/>
<evidence type="ECO:0000256" key="6">
    <source>
        <dbReference type="ARBA" id="ARBA00023049"/>
    </source>
</evidence>
<dbReference type="Proteomes" id="UP000033514">
    <property type="component" value="Unassembled WGS sequence"/>
</dbReference>
<dbReference type="PANTHER" id="PTHR43660:SF1">
    <property type="entry name" value="DIPEPTIDYL CARBOXYPEPTIDASE"/>
    <property type="match status" value="1"/>
</dbReference>
<protein>
    <submittedName>
        <fullName evidence="9">Peptidase M3</fullName>
    </submittedName>
</protein>
<dbReference type="Gene3D" id="1.10.1370.10">
    <property type="entry name" value="Neurolysin, domain 3"/>
    <property type="match status" value="1"/>
</dbReference>
<comment type="similarity">
    <text evidence="1 7">Belongs to the peptidase M3 family.</text>
</comment>
<keyword evidence="6 7" id="KW-0482">Metalloprotease</keyword>
<proteinExistence type="inferred from homology"/>
<dbReference type="Pfam" id="PF01432">
    <property type="entry name" value="Peptidase_M3"/>
    <property type="match status" value="1"/>
</dbReference>
<gene>
    <name evidence="9" type="ORF">VW35_18865</name>
</gene>
<evidence type="ECO:0000313" key="9">
    <source>
        <dbReference type="EMBL" id="KKB75831.1"/>
    </source>
</evidence>
<dbReference type="Gene3D" id="1.10.1370.40">
    <property type="match status" value="1"/>
</dbReference>
<feature type="domain" description="Peptidase M3A/M3B catalytic" evidence="8">
    <location>
        <begin position="235"/>
        <end position="676"/>
    </location>
</feature>
<dbReference type="OrthoDB" id="9773538at2"/>
<evidence type="ECO:0000256" key="7">
    <source>
        <dbReference type="RuleBase" id="RU003435"/>
    </source>
</evidence>
<dbReference type="GO" id="GO:0006508">
    <property type="term" value="P:proteolysis"/>
    <property type="evidence" value="ECO:0007669"/>
    <property type="project" value="UniProtKB-KW"/>
</dbReference>
<dbReference type="PANTHER" id="PTHR43660">
    <property type="entry name" value="DIPEPTIDYL CARBOXYPEPTIDASE"/>
    <property type="match status" value="1"/>
</dbReference>
<dbReference type="GO" id="GO:0046872">
    <property type="term" value="F:metal ion binding"/>
    <property type="evidence" value="ECO:0007669"/>
    <property type="project" value="UniProtKB-UniRule"/>
</dbReference>
<evidence type="ECO:0000256" key="2">
    <source>
        <dbReference type="ARBA" id="ARBA00022670"/>
    </source>
</evidence>
<evidence type="ECO:0000256" key="1">
    <source>
        <dbReference type="ARBA" id="ARBA00006040"/>
    </source>
</evidence>
<sequence length="686" mass="76906">MRSLPVTNPFFEAWNTPYEAPPFDRIETSHFQPAFVEALNQHKAEVVAIGANGAAPTFENTIAALERSGKLLRRVEMVFSQLTSAATSDALQAVEREVVLLVARHWNAIFLDPNLFSRIERLYDARGELGLDPEAQRVLERYYLDFVRAGAKLTEAERGRFAEIVEHLAALGTQFGQNVLADEQETVFPLSEAEMDGLPDFARAAAAETARDRKINAPYAVTPSRSSVEPILHFATDRSVREKIWDAFVKRGANGNKNDNSQVIEEIVALRAEQARLLGYESYAAYKLADSMAGTPKAARDLLEEVWDGGRKRAEADREALEALARSKGQAEPLEAWDWRFYAEKLRLARYDFDENALKPYLQLEKVIDASFFVAQKLFGLTFAPREDIVGYHPDVRVWEVARAGKIIGLFYGDYFARPGKRSGAWMTSFRDQSKLDGEQIPFIVNTCNFVKPPEGQPALLSLDEARTVFHEMGHGLHGLLSDVTYPRISGTSVVRDFVELPSQIYEHWLEAAPVLAQFTHVETGEPIPEELLERMHAARTANTGFETVEFVSSAILDMDYHSQPMNGSVAEFEKAVLDSINMPREIALRHASTHFLHLFAGDGYAAGYYSYLWSEVLDADGFEAFEEAGDPFDAETAKRLHDFIYSAGGKRDFAEAYRLFRGRDPDVKALLRNRGLVTVEADAEA</sequence>
<dbReference type="InterPro" id="IPR034005">
    <property type="entry name" value="M3A_DCP"/>
</dbReference>
<accession>A0A0F5L075</accession>
<dbReference type="GO" id="GO:0004180">
    <property type="term" value="F:carboxypeptidase activity"/>
    <property type="evidence" value="ECO:0007669"/>
    <property type="project" value="TreeGrafter"/>
</dbReference>
<dbReference type="InterPro" id="IPR045090">
    <property type="entry name" value="Pept_M3A_M3B"/>
</dbReference>
<dbReference type="AlphaFoldDB" id="A0A0F5L075"/>
<comment type="cofactor">
    <cofactor evidence="7">
        <name>Zn(2+)</name>
        <dbReference type="ChEBI" id="CHEBI:29105"/>
    </cofactor>
    <text evidence="7">Binds 1 zinc ion.</text>
</comment>
<evidence type="ECO:0000256" key="3">
    <source>
        <dbReference type="ARBA" id="ARBA00022723"/>
    </source>
</evidence>
<evidence type="ECO:0000256" key="5">
    <source>
        <dbReference type="ARBA" id="ARBA00022833"/>
    </source>
</evidence>
<keyword evidence="2 7" id="KW-0645">Protease</keyword>
<dbReference type="InterPro" id="IPR024079">
    <property type="entry name" value="MetalloPept_cat_dom_sf"/>
</dbReference>
<organism evidence="9 10">
    <name type="scientific">Devosia soli</name>
    <dbReference type="NCBI Taxonomy" id="361041"/>
    <lineage>
        <taxon>Bacteria</taxon>
        <taxon>Pseudomonadati</taxon>
        <taxon>Pseudomonadota</taxon>
        <taxon>Alphaproteobacteria</taxon>
        <taxon>Hyphomicrobiales</taxon>
        <taxon>Devosiaceae</taxon>
        <taxon>Devosia</taxon>
    </lineage>
</organism>
<dbReference type="CDD" id="cd06456">
    <property type="entry name" value="M3A_DCP"/>
    <property type="match status" value="1"/>
</dbReference>
<dbReference type="FunFam" id="3.40.390.10:FF:000009">
    <property type="entry name" value="Oligopeptidase A"/>
    <property type="match status" value="1"/>
</dbReference>